<keyword evidence="3" id="KW-1185">Reference proteome</keyword>
<dbReference type="InterPro" id="IPR014729">
    <property type="entry name" value="Rossmann-like_a/b/a_fold"/>
</dbReference>
<reference evidence="2 3" key="1">
    <citation type="submission" date="2017-12" db="EMBL/GenBank/DDBJ databases">
        <title>Comparative genomics of Botrytis spp.</title>
        <authorList>
            <person name="Valero-Jimenez C.A."/>
            <person name="Tapia P."/>
            <person name="Veloso J."/>
            <person name="Silva-Moreno E."/>
            <person name="Staats M."/>
            <person name="Valdes J.H."/>
            <person name="Van Kan J.A.L."/>
        </authorList>
    </citation>
    <scope>NUCLEOTIDE SEQUENCE [LARGE SCALE GENOMIC DNA]</scope>
    <source>
        <strain evidence="2 3">Bh0001</strain>
    </source>
</reference>
<dbReference type="GO" id="GO:0000309">
    <property type="term" value="F:nicotinamide-nucleotide adenylyltransferase activity"/>
    <property type="evidence" value="ECO:0007669"/>
    <property type="project" value="TreeGrafter"/>
</dbReference>
<dbReference type="Gene3D" id="3.40.50.620">
    <property type="entry name" value="HUPs"/>
    <property type="match status" value="1"/>
</dbReference>
<sequence>MYDVYALAITTARDNDSITLFIALDDINSNFMSLPSSSDSQLEMTPLPSRVAFYTSNLSSFISSPSTFRILRTLSPPTPLPPIPPTPKNLTSITFDAYDAYRGPLHFPPTTTSTASNESLGHPKTPNRDHQAPSHPNAPQTLYILDSSFNPPTLAHAHICLSALNDHYSSSELGHTNARLLILLSTQNADKKITGASLEERLVGMECFANDLLTNWYYPHSAYYYKKEKLDRLNGKSSEVTESDSSDAESSDIDSNSESKSSPPQSPPSESLLSSNPNSRPKINIDIGLTSLPYFHDKSAAIEASSLYPPSTTHIHCTGYDTLIRVFNPKYYPPTHDLSPLIPFLSNHKLRVTYRIDKDCTKEDQDAYLSKMQRELPSLGGKKEWIEDKKIYMAPGLEGKEISSTKVRAMIKLYSGPDPHRKGQGSSKFKGKGKQENKKIKEGLKGFVGTSVGKWITGEKLYWWEAKENAG</sequence>
<feature type="region of interest" description="Disordered" evidence="1">
    <location>
        <begin position="106"/>
        <end position="142"/>
    </location>
</feature>
<comment type="caution">
    <text evidence="2">The sequence shown here is derived from an EMBL/GenBank/DDBJ whole genome shotgun (WGS) entry which is preliminary data.</text>
</comment>
<feature type="compositionally biased region" description="Low complexity" evidence="1">
    <location>
        <begin position="253"/>
        <end position="279"/>
    </location>
</feature>
<evidence type="ECO:0000313" key="3">
    <source>
        <dbReference type="Proteomes" id="UP000297814"/>
    </source>
</evidence>
<evidence type="ECO:0000313" key="2">
    <source>
        <dbReference type="EMBL" id="TGO38616.1"/>
    </source>
</evidence>
<feature type="region of interest" description="Disordered" evidence="1">
    <location>
        <begin position="415"/>
        <end position="440"/>
    </location>
</feature>
<dbReference type="AlphaFoldDB" id="A0A4Z1GNW3"/>
<dbReference type="EMBL" id="PQXK01000071">
    <property type="protein sequence ID" value="TGO38616.1"/>
    <property type="molecule type" value="Genomic_DNA"/>
</dbReference>
<dbReference type="PANTHER" id="PTHR31285:SF0">
    <property type="entry name" value="NICOTINAMIDE MONONUCLEOTIDE ADENYLYLTRANSFERASE"/>
    <property type="match status" value="1"/>
</dbReference>
<proteinExistence type="predicted"/>
<evidence type="ECO:0008006" key="4">
    <source>
        <dbReference type="Google" id="ProtNLM"/>
    </source>
</evidence>
<dbReference type="GO" id="GO:0005634">
    <property type="term" value="C:nucleus"/>
    <property type="evidence" value="ECO:0007669"/>
    <property type="project" value="TreeGrafter"/>
</dbReference>
<feature type="region of interest" description="Disordered" evidence="1">
    <location>
        <begin position="236"/>
        <end position="279"/>
    </location>
</feature>
<gene>
    <name evidence="2" type="ORF">BHYA_0071g00270</name>
</gene>
<feature type="compositionally biased region" description="Polar residues" evidence="1">
    <location>
        <begin position="109"/>
        <end position="119"/>
    </location>
</feature>
<dbReference type="SUPFAM" id="SSF52374">
    <property type="entry name" value="Nucleotidylyl transferase"/>
    <property type="match status" value="1"/>
</dbReference>
<dbReference type="GO" id="GO:0005737">
    <property type="term" value="C:cytoplasm"/>
    <property type="evidence" value="ECO:0007669"/>
    <property type="project" value="TreeGrafter"/>
</dbReference>
<feature type="compositionally biased region" description="Acidic residues" evidence="1">
    <location>
        <begin position="241"/>
        <end position="252"/>
    </location>
</feature>
<name>A0A4Z1GNW3_9HELO</name>
<dbReference type="Proteomes" id="UP000297814">
    <property type="component" value="Unassembled WGS sequence"/>
</dbReference>
<dbReference type="PANTHER" id="PTHR31285">
    <property type="entry name" value="NICOTINAMIDE MONONUCLEOTIDE ADENYLYLTRANSFERASE"/>
    <property type="match status" value="1"/>
</dbReference>
<organism evidence="2 3">
    <name type="scientific">Botrytis hyacinthi</name>
    <dbReference type="NCBI Taxonomy" id="278943"/>
    <lineage>
        <taxon>Eukaryota</taxon>
        <taxon>Fungi</taxon>
        <taxon>Dikarya</taxon>
        <taxon>Ascomycota</taxon>
        <taxon>Pezizomycotina</taxon>
        <taxon>Leotiomycetes</taxon>
        <taxon>Helotiales</taxon>
        <taxon>Sclerotiniaceae</taxon>
        <taxon>Botrytis</taxon>
    </lineage>
</organism>
<evidence type="ECO:0000256" key="1">
    <source>
        <dbReference type="SAM" id="MobiDB-lite"/>
    </source>
</evidence>
<dbReference type="GO" id="GO:0016887">
    <property type="term" value="F:ATP hydrolysis activity"/>
    <property type="evidence" value="ECO:0007669"/>
    <property type="project" value="TreeGrafter"/>
</dbReference>
<accession>A0A4Z1GNW3</accession>
<protein>
    <recommendedName>
        <fullName evidence="4">Nicotinamide-nucleotide adenylyltransferase</fullName>
    </recommendedName>
</protein>